<dbReference type="SUPFAM" id="SSF53335">
    <property type="entry name" value="S-adenosyl-L-methionine-dependent methyltransferases"/>
    <property type="match status" value="1"/>
</dbReference>
<comment type="caution">
    <text evidence="5">The sequence shown here is derived from an EMBL/GenBank/DDBJ whole genome shotgun (WGS) entry which is preliminary data.</text>
</comment>
<evidence type="ECO:0000259" key="4">
    <source>
        <dbReference type="Pfam" id="PF10672"/>
    </source>
</evidence>
<evidence type="ECO:0000256" key="1">
    <source>
        <dbReference type="ARBA" id="ARBA00022603"/>
    </source>
</evidence>
<name>A0A4R1S1H1_HYDET</name>
<dbReference type="AlphaFoldDB" id="A0A4R1S1H1"/>
<evidence type="ECO:0000313" key="6">
    <source>
        <dbReference type="Proteomes" id="UP000295008"/>
    </source>
</evidence>
<dbReference type="Gene3D" id="2.60.40.1180">
    <property type="entry name" value="Golgi alpha-mannosidase II"/>
    <property type="match status" value="1"/>
</dbReference>
<keyword evidence="2 5" id="KW-0808">Transferase</keyword>
<keyword evidence="6" id="KW-1185">Reference proteome</keyword>
<organism evidence="5 6">
    <name type="scientific">Hydrogenispora ethanolica</name>
    <dbReference type="NCBI Taxonomy" id="1082276"/>
    <lineage>
        <taxon>Bacteria</taxon>
        <taxon>Bacillati</taxon>
        <taxon>Bacillota</taxon>
        <taxon>Hydrogenispora</taxon>
    </lineage>
</organism>
<dbReference type="InterPro" id="IPR013780">
    <property type="entry name" value="Glyco_hydro_b"/>
</dbReference>
<accession>A0A4R1S1H1</accession>
<dbReference type="Proteomes" id="UP000295008">
    <property type="component" value="Unassembled WGS sequence"/>
</dbReference>
<reference evidence="5 6" key="1">
    <citation type="submission" date="2019-03" db="EMBL/GenBank/DDBJ databases">
        <title>Genomic Encyclopedia of Type Strains, Phase IV (KMG-IV): sequencing the most valuable type-strain genomes for metagenomic binning, comparative biology and taxonomic classification.</title>
        <authorList>
            <person name="Goeker M."/>
        </authorList>
    </citation>
    <scope>NUCLEOTIDE SEQUENCE [LARGE SCALE GENOMIC DNA]</scope>
    <source>
        <strain evidence="5 6">LX-B</strain>
    </source>
</reference>
<gene>
    <name evidence="5" type="ORF">EDC14_1006120</name>
</gene>
<keyword evidence="1 5" id="KW-0489">Methyltransferase</keyword>
<evidence type="ECO:0000256" key="3">
    <source>
        <dbReference type="ARBA" id="ARBA00022691"/>
    </source>
</evidence>
<feature type="domain" description="S-adenosylmethionine-dependent methyltransferase" evidence="4">
    <location>
        <begin position="60"/>
        <end position="202"/>
    </location>
</feature>
<dbReference type="InterPro" id="IPR019614">
    <property type="entry name" value="SAM-dep_methyl-trfase"/>
</dbReference>
<dbReference type="EMBL" id="SLUN01000006">
    <property type="protein sequence ID" value="TCL72410.1"/>
    <property type="molecule type" value="Genomic_DNA"/>
</dbReference>
<sequence length="290" mass="32304">MMFVAEAWREYELIDAGNGERLERWGKYILRRPDPHVIWPVIGDNPLWQKPHAHYHRSSNGGGEWEFFEKLPERWTVRYQSLAFTVRTMGFKHTGVFPEQAANWDWLAAKIRAAQGPVRVLNLFAYTGAASVAAAAAGAEVCHVDAAKGMVTLAKENLALSGLAERPVRFIVDDVLKFVRREQRRGRQYEGIIMDPPSFGRGPNGEVWKLEDELFNLVGACAQVLAERPLFFLINSYTNGITPLVLDNILGIHLKPRFGGVLHSGEVGLPVTATGMILPCGNSARWEAAG</sequence>
<dbReference type="PANTHER" id="PTHR43042:SF2">
    <property type="entry name" value="SAM-DEPENDENT METHYLTRANSFERASE"/>
    <property type="match status" value="1"/>
</dbReference>
<evidence type="ECO:0000313" key="5">
    <source>
        <dbReference type="EMBL" id="TCL72410.1"/>
    </source>
</evidence>
<keyword evidence="3" id="KW-0949">S-adenosyl-L-methionine</keyword>
<dbReference type="InterPro" id="IPR029063">
    <property type="entry name" value="SAM-dependent_MTases_sf"/>
</dbReference>
<dbReference type="Gene3D" id="3.40.50.150">
    <property type="entry name" value="Vaccinia Virus protein VP39"/>
    <property type="match status" value="1"/>
</dbReference>
<dbReference type="GO" id="GO:0032259">
    <property type="term" value="P:methylation"/>
    <property type="evidence" value="ECO:0007669"/>
    <property type="project" value="UniProtKB-KW"/>
</dbReference>
<protein>
    <submittedName>
        <fullName evidence="5">23S rRNA (Cytosine1962-C5)-methyltransferase</fullName>
    </submittedName>
</protein>
<dbReference type="Pfam" id="PF10672">
    <property type="entry name" value="Methyltrans_SAM"/>
    <property type="match status" value="1"/>
</dbReference>
<evidence type="ECO:0000256" key="2">
    <source>
        <dbReference type="ARBA" id="ARBA00022679"/>
    </source>
</evidence>
<proteinExistence type="predicted"/>
<dbReference type="PANTHER" id="PTHR43042">
    <property type="entry name" value="SAM-DEPENDENT METHYLTRANSFERASE"/>
    <property type="match status" value="1"/>
</dbReference>
<dbReference type="GO" id="GO:0008168">
    <property type="term" value="F:methyltransferase activity"/>
    <property type="evidence" value="ECO:0007669"/>
    <property type="project" value="UniProtKB-KW"/>
</dbReference>